<evidence type="ECO:0000313" key="1">
    <source>
        <dbReference type="EMBL" id="MBC9930429.1"/>
    </source>
</evidence>
<dbReference type="Proteomes" id="UP000659124">
    <property type="component" value="Unassembled WGS sequence"/>
</dbReference>
<reference evidence="1 2" key="1">
    <citation type="submission" date="2020-09" db="EMBL/GenBank/DDBJ databases">
        <title>Genome sequences of type strains of Chitinophaga qingshengii and Chitinophaga varians.</title>
        <authorList>
            <person name="Kittiwongwattana C."/>
        </authorList>
    </citation>
    <scope>NUCLEOTIDE SEQUENCE [LARGE SCALE GENOMIC DNA]</scope>
    <source>
        <strain evidence="1 2">JCM 30026</strain>
    </source>
</reference>
<organism evidence="1 2">
    <name type="scientific">Chitinophaga qingshengii</name>
    <dbReference type="NCBI Taxonomy" id="1569794"/>
    <lineage>
        <taxon>Bacteria</taxon>
        <taxon>Pseudomonadati</taxon>
        <taxon>Bacteroidota</taxon>
        <taxon>Chitinophagia</taxon>
        <taxon>Chitinophagales</taxon>
        <taxon>Chitinophagaceae</taxon>
        <taxon>Chitinophaga</taxon>
    </lineage>
</organism>
<sequence>MSAATRLGNVATYDTTRMNIRRITTMPDEHIPRINQYGNAYRKIVAALIQDK</sequence>
<evidence type="ECO:0000313" key="2">
    <source>
        <dbReference type="Proteomes" id="UP000659124"/>
    </source>
</evidence>
<name>A0ABR7TN03_9BACT</name>
<protein>
    <submittedName>
        <fullName evidence="1">Uncharacterized protein</fullName>
    </submittedName>
</protein>
<proteinExistence type="predicted"/>
<accession>A0ABR7TN03</accession>
<gene>
    <name evidence="1" type="ORF">ICL07_08575</name>
</gene>
<comment type="caution">
    <text evidence="1">The sequence shown here is derived from an EMBL/GenBank/DDBJ whole genome shotgun (WGS) entry which is preliminary data.</text>
</comment>
<dbReference type="EMBL" id="JACVFC010000001">
    <property type="protein sequence ID" value="MBC9930429.1"/>
    <property type="molecule type" value="Genomic_DNA"/>
</dbReference>
<keyword evidence="2" id="KW-1185">Reference proteome</keyword>